<keyword evidence="4 7" id="KW-0540">Nuclease</keyword>
<dbReference type="GO" id="GO:0004527">
    <property type="term" value="F:exonuclease activity"/>
    <property type="evidence" value="ECO:0007669"/>
    <property type="project" value="UniProtKB-KW"/>
</dbReference>
<evidence type="ECO:0000259" key="8">
    <source>
        <dbReference type="Pfam" id="PF00149"/>
    </source>
</evidence>
<dbReference type="EMBL" id="JBHDLJ010000001">
    <property type="protein sequence ID" value="MFB0833194.1"/>
    <property type="molecule type" value="Genomic_DNA"/>
</dbReference>
<sequence length="388" mass="41755">MRLLHTSDWHLGRSFHGAGLLDAQRGFIDELVRTVTERRIDVVLIAGDVYDRALPGVDVVALFDDALVRLRNAGAQVVVSSGNHDSATRLGFGGRLFAEAGLHLRTRLDEAATPAVFERDGHSVAVYALPYLEPRMVAERLGVAAPGHAPVVEAALALVREDLAERRAASAVPVAAVVLAHVFAAGGKASTSERELGVGGLDVVPVSHFAGFDYVALGHLHGHQELAEHVRYSGSPLPYSFSEAGHSKGAVLVELSADGLRHVERIEWPAPKRLAVLRGELDALLGDSALAWAEQAWCQVTLTDSERPGQAMERLRRRFPDTLVLAFEPEGRAEGAPKTYGDRLREAEDPLGVCEGFVEHVRERRTSDAESRLLRDVLGAAAAAEVSA</sequence>
<comment type="subunit">
    <text evidence="2 7">Heterodimer of SbcC and SbcD.</text>
</comment>
<dbReference type="Pfam" id="PF12320">
    <property type="entry name" value="SbcD_C"/>
    <property type="match status" value="1"/>
</dbReference>
<evidence type="ECO:0000256" key="6">
    <source>
        <dbReference type="ARBA" id="ARBA00022839"/>
    </source>
</evidence>
<reference evidence="10 11" key="1">
    <citation type="submission" date="2024-09" db="EMBL/GenBank/DDBJ databases">
        <authorList>
            <person name="Salinas-Garcia M.A."/>
            <person name="Prieme A."/>
        </authorList>
    </citation>
    <scope>NUCLEOTIDE SEQUENCE [LARGE SCALE GENOMIC DNA]</scope>
    <source>
        <strain evidence="10 11">DSM 21081</strain>
    </source>
</reference>
<proteinExistence type="inferred from homology"/>
<protein>
    <recommendedName>
        <fullName evidence="3 7">Nuclease SbcCD subunit D</fullName>
    </recommendedName>
</protein>
<dbReference type="Proteomes" id="UP001575652">
    <property type="component" value="Unassembled WGS sequence"/>
</dbReference>
<keyword evidence="11" id="KW-1185">Reference proteome</keyword>
<keyword evidence="6 7" id="KW-0269">Exonuclease</keyword>
<evidence type="ECO:0000256" key="7">
    <source>
        <dbReference type="RuleBase" id="RU363069"/>
    </source>
</evidence>
<dbReference type="Pfam" id="PF00149">
    <property type="entry name" value="Metallophos"/>
    <property type="match status" value="1"/>
</dbReference>
<dbReference type="InterPro" id="IPR004593">
    <property type="entry name" value="SbcD"/>
</dbReference>
<evidence type="ECO:0000313" key="10">
    <source>
        <dbReference type="EMBL" id="MFB0833194.1"/>
    </source>
</evidence>
<evidence type="ECO:0000313" key="11">
    <source>
        <dbReference type="Proteomes" id="UP001575652"/>
    </source>
</evidence>
<dbReference type="SUPFAM" id="SSF56300">
    <property type="entry name" value="Metallo-dependent phosphatases"/>
    <property type="match status" value="1"/>
</dbReference>
<dbReference type="RefSeq" id="WP_373970360.1">
    <property type="nucleotide sequence ID" value="NZ_JBHDLJ010000001.1"/>
</dbReference>
<dbReference type="Gene3D" id="3.60.21.10">
    <property type="match status" value="1"/>
</dbReference>
<dbReference type="PANTHER" id="PTHR30337">
    <property type="entry name" value="COMPONENT OF ATP-DEPENDENT DSDNA EXONUCLEASE"/>
    <property type="match status" value="1"/>
</dbReference>
<dbReference type="InterPro" id="IPR041796">
    <property type="entry name" value="Mre11_N"/>
</dbReference>
<dbReference type="PANTHER" id="PTHR30337:SF0">
    <property type="entry name" value="NUCLEASE SBCCD SUBUNIT D"/>
    <property type="match status" value="1"/>
</dbReference>
<dbReference type="InterPro" id="IPR026843">
    <property type="entry name" value="SbcD_C"/>
</dbReference>
<evidence type="ECO:0000256" key="1">
    <source>
        <dbReference type="ARBA" id="ARBA00010555"/>
    </source>
</evidence>
<evidence type="ECO:0000256" key="5">
    <source>
        <dbReference type="ARBA" id="ARBA00022801"/>
    </source>
</evidence>
<dbReference type="InterPro" id="IPR050535">
    <property type="entry name" value="DNA_Repair-Maintenance_Comp"/>
</dbReference>
<keyword evidence="7" id="KW-0235">DNA replication</keyword>
<evidence type="ECO:0000256" key="4">
    <source>
        <dbReference type="ARBA" id="ARBA00022722"/>
    </source>
</evidence>
<keyword evidence="5 7" id="KW-0378">Hydrolase</keyword>
<organism evidence="10 11">
    <name type="scientific">Arthrobacter halodurans</name>
    <dbReference type="NCBI Taxonomy" id="516699"/>
    <lineage>
        <taxon>Bacteria</taxon>
        <taxon>Bacillati</taxon>
        <taxon>Actinomycetota</taxon>
        <taxon>Actinomycetes</taxon>
        <taxon>Micrococcales</taxon>
        <taxon>Micrococcaceae</taxon>
        <taxon>Arthrobacter</taxon>
    </lineage>
</organism>
<feature type="domain" description="Nuclease SbcCD subunit D C-terminal" evidence="9">
    <location>
        <begin position="272"/>
        <end position="353"/>
    </location>
</feature>
<dbReference type="NCBIfam" id="TIGR00619">
    <property type="entry name" value="sbcd"/>
    <property type="match status" value="1"/>
</dbReference>
<dbReference type="InterPro" id="IPR004843">
    <property type="entry name" value="Calcineurin-like_PHP"/>
</dbReference>
<name>A0ABV4UI75_9MICC</name>
<feature type="domain" description="Calcineurin-like phosphoesterase" evidence="8">
    <location>
        <begin position="1"/>
        <end position="92"/>
    </location>
</feature>
<evidence type="ECO:0000259" key="9">
    <source>
        <dbReference type="Pfam" id="PF12320"/>
    </source>
</evidence>
<accession>A0ABV4UI75</accession>
<dbReference type="InterPro" id="IPR029052">
    <property type="entry name" value="Metallo-depent_PP-like"/>
</dbReference>
<evidence type="ECO:0000256" key="2">
    <source>
        <dbReference type="ARBA" id="ARBA00011322"/>
    </source>
</evidence>
<comment type="caution">
    <text evidence="10">The sequence shown here is derived from an EMBL/GenBank/DDBJ whole genome shotgun (WGS) entry which is preliminary data.</text>
</comment>
<keyword evidence="7" id="KW-0233">DNA recombination</keyword>
<comment type="similarity">
    <text evidence="1 7">Belongs to the SbcD family.</text>
</comment>
<keyword evidence="7" id="KW-0255">Endonuclease</keyword>
<evidence type="ECO:0000256" key="3">
    <source>
        <dbReference type="ARBA" id="ARBA00013365"/>
    </source>
</evidence>
<comment type="function">
    <text evidence="7">SbcCD cleaves DNA hairpin structures. These structures can inhibit DNA replication and are intermediates in certain DNA recombination reactions. The complex acts as a 3'-&gt;5' double strand exonuclease that can open hairpins. It also has a 5' single-strand endonuclease activity.</text>
</comment>
<gene>
    <name evidence="7" type="primary">sbcD</name>
    <name evidence="10" type="ORF">ACETWP_01220</name>
</gene>
<dbReference type="CDD" id="cd00840">
    <property type="entry name" value="MPP_Mre11_N"/>
    <property type="match status" value="1"/>
</dbReference>